<dbReference type="PROSITE" id="PS50949">
    <property type="entry name" value="HTH_GNTR"/>
    <property type="match status" value="1"/>
</dbReference>
<dbReference type="STRING" id="319652.IV80_GL001801"/>
<dbReference type="PATRIC" id="fig|319652.3.peg.1828"/>
<dbReference type="Gene3D" id="3.40.1410.10">
    <property type="entry name" value="Chorismate lyase-like"/>
    <property type="match status" value="1"/>
</dbReference>
<dbReference type="PRINTS" id="PR00035">
    <property type="entry name" value="HTHGNTR"/>
</dbReference>
<dbReference type="Gene3D" id="1.10.10.10">
    <property type="entry name" value="Winged helix-like DNA-binding domain superfamily/Winged helix DNA-binding domain"/>
    <property type="match status" value="1"/>
</dbReference>
<evidence type="ECO:0000313" key="5">
    <source>
        <dbReference type="EMBL" id="KRN65520.1"/>
    </source>
</evidence>
<comment type="caution">
    <text evidence="5">The sequence shown here is derived from an EMBL/GenBank/DDBJ whole genome shotgun (WGS) entry which is preliminary data.</text>
</comment>
<dbReference type="CDD" id="cd07377">
    <property type="entry name" value="WHTH_GntR"/>
    <property type="match status" value="1"/>
</dbReference>
<evidence type="ECO:0000256" key="1">
    <source>
        <dbReference type="ARBA" id="ARBA00023015"/>
    </source>
</evidence>
<dbReference type="SMART" id="SM00345">
    <property type="entry name" value="HTH_GNTR"/>
    <property type="match status" value="1"/>
</dbReference>
<keyword evidence="3" id="KW-0804">Transcription</keyword>
<dbReference type="InterPro" id="IPR000524">
    <property type="entry name" value="Tscrpt_reg_HTH_GntR"/>
</dbReference>
<keyword evidence="1" id="KW-0805">Transcription regulation</keyword>
<gene>
    <name evidence="5" type="ORF">IV80_GL001801</name>
</gene>
<organism evidence="5 6">
    <name type="scientific">Pediococcus cellicola</name>
    <dbReference type="NCBI Taxonomy" id="319652"/>
    <lineage>
        <taxon>Bacteria</taxon>
        <taxon>Bacillati</taxon>
        <taxon>Bacillota</taxon>
        <taxon>Bacilli</taxon>
        <taxon>Lactobacillales</taxon>
        <taxon>Lactobacillaceae</taxon>
        <taxon>Pediococcus</taxon>
    </lineage>
</organism>
<evidence type="ECO:0000259" key="4">
    <source>
        <dbReference type="PROSITE" id="PS50949"/>
    </source>
</evidence>
<evidence type="ECO:0000256" key="3">
    <source>
        <dbReference type="ARBA" id="ARBA00023163"/>
    </source>
</evidence>
<keyword evidence="6" id="KW-1185">Reference proteome</keyword>
<dbReference type="InterPro" id="IPR050679">
    <property type="entry name" value="Bact_HTH_transcr_reg"/>
</dbReference>
<keyword evidence="2" id="KW-0238">DNA-binding</keyword>
<dbReference type="PANTHER" id="PTHR44846:SF1">
    <property type="entry name" value="MANNOSYL-D-GLYCERATE TRANSPORT_METABOLISM SYSTEM REPRESSOR MNGR-RELATED"/>
    <property type="match status" value="1"/>
</dbReference>
<dbReference type="InterPro" id="IPR036388">
    <property type="entry name" value="WH-like_DNA-bd_sf"/>
</dbReference>
<dbReference type="EMBL" id="JQBR01000008">
    <property type="protein sequence ID" value="KRN65520.1"/>
    <property type="molecule type" value="Genomic_DNA"/>
</dbReference>
<dbReference type="Pfam" id="PF00392">
    <property type="entry name" value="GntR"/>
    <property type="match status" value="1"/>
</dbReference>
<dbReference type="GO" id="GO:0045892">
    <property type="term" value="P:negative regulation of DNA-templated transcription"/>
    <property type="evidence" value="ECO:0007669"/>
    <property type="project" value="TreeGrafter"/>
</dbReference>
<dbReference type="GO" id="GO:0003700">
    <property type="term" value="F:DNA-binding transcription factor activity"/>
    <property type="evidence" value="ECO:0007669"/>
    <property type="project" value="InterPro"/>
</dbReference>
<dbReference type="Proteomes" id="UP000051568">
    <property type="component" value="Unassembled WGS sequence"/>
</dbReference>
<dbReference type="InterPro" id="IPR011663">
    <property type="entry name" value="UTRA"/>
</dbReference>
<dbReference type="AlphaFoldDB" id="A0A0R2IKH8"/>
<accession>A0A0R2IKH8</accession>
<dbReference type="GO" id="GO:0003677">
    <property type="term" value="F:DNA binding"/>
    <property type="evidence" value="ECO:0007669"/>
    <property type="project" value="UniProtKB-KW"/>
</dbReference>
<evidence type="ECO:0000256" key="2">
    <source>
        <dbReference type="ARBA" id="ARBA00023125"/>
    </source>
</evidence>
<feature type="domain" description="HTH gntR-type" evidence="4">
    <location>
        <begin position="7"/>
        <end position="75"/>
    </location>
</feature>
<dbReference type="Pfam" id="PF07702">
    <property type="entry name" value="UTRA"/>
    <property type="match status" value="1"/>
</dbReference>
<dbReference type="InterPro" id="IPR028978">
    <property type="entry name" value="Chorismate_lyase_/UTRA_dom_sf"/>
</dbReference>
<sequence>MDKNNNYPLYQTMLDDLIRQIESGELKEDEKLPSEQQLGKDYQVSRITVRRALAELEQRQYIYKKQGQGSFVLKKDKQDLGIRFVDTERAIKNMGMDPKIVLKNFQIIVDGSEKKIRDLMSLTNDDYIYKIEQLYYADASPVYFERTYLKYSRFPGIKLSEITNNELIPFLIKKYQLKQIQFMKRSSATLVTASTRKLFDANVGDPLIKIVDQGVDHQNLVYYSEAATVGALPMFLIDE</sequence>
<dbReference type="SUPFAM" id="SSF46785">
    <property type="entry name" value="Winged helix' DNA-binding domain"/>
    <property type="match status" value="1"/>
</dbReference>
<name>A0A0R2IKH8_9LACO</name>
<protein>
    <submittedName>
        <fullName evidence="5">Transcription regulator</fullName>
    </submittedName>
</protein>
<reference evidence="5 6" key="1">
    <citation type="journal article" date="2015" name="Genome Announc.">
        <title>Expanding the biotechnology potential of lactobacilli through comparative genomics of 213 strains and associated genera.</title>
        <authorList>
            <person name="Sun Z."/>
            <person name="Harris H.M."/>
            <person name="McCann A."/>
            <person name="Guo C."/>
            <person name="Argimon S."/>
            <person name="Zhang W."/>
            <person name="Yang X."/>
            <person name="Jeffery I.B."/>
            <person name="Cooney J.C."/>
            <person name="Kagawa T.F."/>
            <person name="Liu W."/>
            <person name="Song Y."/>
            <person name="Salvetti E."/>
            <person name="Wrobel A."/>
            <person name="Rasinkangas P."/>
            <person name="Parkhill J."/>
            <person name="Rea M.C."/>
            <person name="O'Sullivan O."/>
            <person name="Ritari J."/>
            <person name="Douillard F.P."/>
            <person name="Paul Ross R."/>
            <person name="Yang R."/>
            <person name="Briner A.E."/>
            <person name="Felis G.E."/>
            <person name="de Vos W.M."/>
            <person name="Barrangou R."/>
            <person name="Klaenhammer T.R."/>
            <person name="Caufield P.W."/>
            <person name="Cui Y."/>
            <person name="Zhang H."/>
            <person name="O'Toole P.W."/>
        </authorList>
    </citation>
    <scope>NUCLEOTIDE SEQUENCE [LARGE SCALE GENOMIC DNA]</scope>
    <source>
        <strain evidence="5 6">DSM 17757</strain>
    </source>
</reference>
<proteinExistence type="predicted"/>
<evidence type="ECO:0000313" key="6">
    <source>
        <dbReference type="Proteomes" id="UP000051568"/>
    </source>
</evidence>
<dbReference type="SUPFAM" id="SSF64288">
    <property type="entry name" value="Chorismate lyase-like"/>
    <property type="match status" value="1"/>
</dbReference>
<dbReference type="PANTHER" id="PTHR44846">
    <property type="entry name" value="MANNOSYL-D-GLYCERATE TRANSPORT/METABOLISM SYSTEM REPRESSOR MNGR-RELATED"/>
    <property type="match status" value="1"/>
</dbReference>
<dbReference type="InterPro" id="IPR036390">
    <property type="entry name" value="WH_DNA-bd_sf"/>
</dbReference>
<dbReference type="SMART" id="SM00866">
    <property type="entry name" value="UTRA"/>
    <property type="match status" value="1"/>
</dbReference>
<dbReference type="OrthoDB" id="9815017at2"/>
<dbReference type="RefSeq" id="WP_057751680.1">
    <property type="nucleotide sequence ID" value="NZ_BJVH01000008.1"/>
</dbReference>